<evidence type="ECO:0000313" key="4">
    <source>
        <dbReference type="Proteomes" id="UP000012128"/>
    </source>
</evidence>
<keyword evidence="1" id="KW-0812">Transmembrane</keyword>
<dbReference type="Gene3D" id="6.10.340.10">
    <property type="match status" value="1"/>
</dbReference>
<dbReference type="PROSITE" id="PS50885">
    <property type="entry name" value="HAMP"/>
    <property type="match status" value="1"/>
</dbReference>
<keyword evidence="1" id="KW-0472">Membrane</keyword>
<evidence type="ECO:0000259" key="2">
    <source>
        <dbReference type="PROSITE" id="PS50885"/>
    </source>
</evidence>
<protein>
    <submittedName>
        <fullName evidence="3">HAMP domain protein</fullName>
    </submittedName>
</protein>
<keyword evidence="1" id="KW-1133">Transmembrane helix</keyword>
<dbReference type="Proteomes" id="UP000012128">
    <property type="component" value="Unassembled WGS sequence"/>
</dbReference>
<reference evidence="3 4" key="1">
    <citation type="submission" date="2013-01" db="EMBL/GenBank/DDBJ databases">
        <authorList>
            <person name="Harkins D.M."/>
            <person name="Durkin A.S."/>
            <person name="Brinkac L.M."/>
            <person name="Haft D.H."/>
            <person name="Selengut J.D."/>
            <person name="Sanka R."/>
            <person name="DePew J."/>
            <person name="Purushe J."/>
            <person name="Hospenthal D.R."/>
            <person name="Murray C.K."/>
            <person name="Pimentel G."/>
            <person name="Wasfy M."/>
            <person name="Parker T."/>
            <person name="Miller R.S."/>
            <person name="Vinetz J.M."/>
            <person name="Sutton G.G."/>
            <person name="Nierman W.C."/>
            <person name="Fouts D.E."/>
        </authorList>
    </citation>
    <scope>NUCLEOTIDE SEQUENCE [LARGE SCALE GENOMIC DNA]</scope>
    <source>
        <strain evidence="3 4">2006001854</strain>
    </source>
</reference>
<sequence>MIFHKNKKYDFITFTSIENEEIAGEAIISVYVMTGISFFGLSFIGILIYLILRKRIRPLEESRKVLESMTGGDLTKGLQVFSMDEIGEMSVSINLFNKK</sequence>
<feature type="transmembrane region" description="Helical" evidence="1">
    <location>
        <begin position="28"/>
        <end position="52"/>
    </location>
</feature>
<evidence type="ECO:0000313" key="3">
    <source>
        <dbReference type="EMBL" id="EMM84542.1"/>
    </source>
</evidence>
<dbReference type="CDD" id="cd06225">
    <property type="entry name" value="HAMP"/>
    <property type="match status" value="1"/>
</dbReference>
<name>M6GMH7_LEPIR</name>
<dbReference type="EMBL" id="AFLW02000008">
    <property type="protein sequence ID" value="EMM84542.1"/>
    <property type="molecule type" value="Genomic_DNA"/>
</dbReference>
<feature type="domain" description="HAMP" evidence="2">
    <location>
        <begin position="53"/>
        <end position="94"/>
    </location>
</feature>
<evidence type="ECO:0000256" key="1">
    <source>
        <dbReference type="SAM" id="Phobius"/>
    </source>
</evidence>
<dbReference type="SUPFAM" id="SSF158472">
    <property type="entry name" value="HAMP domain-like"/>
    <property type="match status" value="1"/>
</dbReference>
<gene>
    <name evidence="3" type="ORF">LEP1GSC037_4228</name>
</gene>
<dbReference type="GO" id="GO:0007165">
    <property type="term" value="P:signal transduction"/>
    <property type="evidence" value="ECO:0007669"/>
    <property type="project" value="InterPro"/>
</dbReference>
<dbReference type="AlphaFoldDB" id="M6GMH7"/>
<dbReference type="GO" id="GO:0016020">
    <property type="term" value="C:membrane"/>
    <property type="evidence" value="ECO:0007669"/>
    <property type="project" value="InterPro"/>
</dbReference>
<comment type="caution">
    <text evidence="3">The sequence shown here is derived from an EMBL/GenBank/DDBJ whole genome shotgun (WGS) entry which is preliminary data.</text>
</comment>
<proteinExistence type="predicted"/>
<dbReference type="InterPro" id="IPR003660">
    <property type="entry name" value="HAMP_dom"/>
</dbReference>
<organism evidence="3 4">
    <name type="scientific">Leptospira interrogans str. 2006001854</name>
    <dbReference type="NCBI Taxonomy" id="1001590"/>
    <lineage>
        <taxon>Bacteria</taxon>
        <taxon>Pseudomonadati</taxon>
        <taxon>Spirochaetota</taxon>
        <taxon>Spirochaetia</taxon>
        <taxon>Leptospirales</taxon>
        <taxon>Leptospiraceae</taxon>
        <taxon>Leptospira</taxon>
    </lineage>
</organism>
<accession>M6GMH7</accession>